<gene>
    <name evidence="1" type="ORF">TH30_21385</name>
</gene>
<dbReference type="Pfam" id="PF13602">
    <property type="entry name" value="ADH_zinc_N_2"/>
    <property type="match status" value="1"/>
</dbReference>
<dbReference type="AlphaFoldDB" id="A0A367WN17"/>
<protein>
    <submittedName>
        <fullName evidence="1">Uncharacterized protein</fullName>
    </submittedName>
</protein>
<dbReference type="Proteomes" id="UP000252255">
    <property type="component" value="Unassembled WGS sequence"/>
</dbReference>
<proteinExistence type="predicted"/>
<reference evidence="1 2" key="1">
    <citation type="submission" date="2014-07" db="EMBL/GenBank/DDBJ databases">
        <title>Draft genome sequence of Thalassospira profundimaris PR54-5.</title>
        <authorList>
            <person name="Lai Q."/>
            <person name="Shao Z."/>
        </authorList>
    </citation>
    <scope>NUCLEOTIDE SEQUENCE [LARGE SCALE GENOMIC DNA]</scope>
    <source>
        <strain evidence="1 2">PR54-5</strain>
    </source>
</reference>
<dbReference type="RefSeq" id="WP_114100005.1">
    <property type="nucleotide sequence ID" value="NZ_JPWI01000019.1"/>
</dbReference>
<organism evidence="1 2">
    <name type="scientific">Thalassospira profundimaris</name>
    <dbReference type="NCBI Taxonomy" id="502049"/>
    <lineage>
        <taxon>Bacteria</taxon>
        <taxon>Pseudomonadati</taxon>
        <taxon>Pseudomonadota</taxon>
        <taxon>Alphaproteobacteria</taxon>
        <taxon>Rhodospirillales</taxon>
        <taxon>Thalassospiraceae</taxon>
        <taxon>Thalassospira</taxon>
    </lineage>
</organism>
<dbReference type="OrthoDB" id="9785812at2"/>
<dbReference type="EMBL" id="JPWI01000019">
    <property type="protein sequence ID" value="RCK41961.1"/>
    <property type="molecule type" value="Genomic_DNA"/>
</dbReference>
<name>A0A367WN17_9PROT</name>
<comment type="caution">
    <text evidence="1">The sequence shown here is derived from an EMBL/GenBank/DDBJ whole genome shotgun (WGS) entry which is preliminary data.</text>
</comment>
<sequence length="64" mass="7128">MPLLDNEGRAHHGDIMRKATQLAEAGKLSVKLDPRNFGLTDVLETHNLLENRLNEGKLVISISH</sequence>
<evidence type="ECO:0000313" key="2">
    <source>
        <dbReference type="Proteomes" id="UP000252255"/>
    </source>
</evidence>
<evidence type="ECO:0000313" key="1">
    <source>
        <dbReference type="EMBL" id="RCK41961.1"/>
    </source>
</evidence>
<accession>A0A367WN17</accession>